<gene>
    <name evidence="2" type="ORF">GCM10010971_02580</name>
</gene>
<keyword evidence="3" id="KW-1185">Reference proteome</keyword>
<protein>
    <submittedName>
        <fullName evidence="2">Uncharacterized protein</fullName>
    </submittedName>
</protein>
<proteinExistence type="predicted"/>
<comment type="caution">
    <text evidence="2">The sequence shown here is derived from an EMBL/GenBank/DDBJ whole genome shotgun (WGS) entry which is preliminary data.</text>
</comment>
<feature type="region of interest" description="Disordered" evidence="1">
    <location>
        <begin position="47"/>
        <end position="68"/>
    </location>
</feature>
<dbReference type="RefSeq" id="WP_188687915.1">
    <property type="nucleotide sequence ID" value="NZ_BMLY01000001.1"/>
</dbReference>
<organism evidence="2 3">
    <name type="scientific">Silvimonas amylolytica</name>
    <dbReference type="NCBI Taxonomy" id="449663"/>
    <lineage>
        <taxon>Bacteria</taxon>
        <taxon>Pseudomonadati</taxon>
        <taxon>Pseudomonadota</taxon>
        <taxon>Betaproteobacteria</taxon>
        <taxon>Neisseriales</taxon>
        <taxon>Chitinibacteraceae</taxon>
        <taxon>Silvimonas</taxon>
    </lineage>
</organism>
<evidence type="ECO:0000256" key="1">
    <source>
        <dbReference type="SAM" id="MobiDB-lite"/>
    </source>
</evidence>
<evidence type="ECO:0000313" key="3">
    <source>
        <dbReference type="Proteomes" id="UP000621859"/>
    </source>
</evidence>
<evidence type="ECO:0000313" key="2">
    <source>
        <dbReference type="EMBL" id="GGP24439.1"/>
    </source>
</evidence>
<sequence>MTRRTPAPSGYAVLLFSYCLEVFDTEEEAEQLAARLRETTPTRVRVVQLGQRSDAPMPPSGSGLMIED</sequence>
<reference evidence="3" key="1">
    <citation type="journal article" date="2019" name="Int. J. Syst. Evol. Microbiol.">
        <title>The Global Catalogue of Microorganisms (GCM) 10K type strain sequencing project: providing services to taxonomists for standard genome sequencing and annotation.</title>
        <authorList>
            <consortium name="The Broad Institute Genomics Platform"/>
            <consortium name="The Broad Institute Genome Sequencing Center for Infectious Disease"/>
            <person name="Wu L."/>
            <person name="Ma J."/>
        </authorList>
    </citation>
    <scope>NUCLEOTIDE SEQUENCE [LARGE SCALE GENOMIC DNA]</scope>
    <source>
        <strain evidence="3">CGMCC 1.8860</strain>
    </source>
</reference>
<dbReference type="EMBL" id="BMLY01000001">
    <property type="protein sequence ID" value="GGP24439.1"/>
    <property type="molecule type" value="Genomic_DNA"/>
</dbReference>
<name>A0ABQ2PFT5_9NEIS</name>
<accession>A0ABQ2PFT5</accession>
<dbReference type="Proteomes" id="UP000621859">
    <property type="component" value="Unassembled WGS sequence"/>
</dbReference>